<proteinExistence type="predicted"/>
<dbReference type="CDD" id="cd00093">
    <property type="entry name" value="HTH_XRE"/>
    <property type="match status" value="1"/>
</dbReference>
<dbReference type="Proteomes" id="UP000231264">
    <property type="component" value="Segment"/>
</dbReference>
<organism evidence="2 3">
    <name type="scientific">Mycobacterium phage Demsculpinboyz</name>
    <dbReference type="NCBI Taxonomy" id="2041528"/>
    <lineage>
        <taxon>Viruses</taxon>
        <taxon>Duplodnaviria</taxon>
        <taxon>Heunggongvirae</taxon>
        <taxon>Uroviricota</taxon>
        <taxon>Caudoviricetes</taxon>
        <taxon>Gracegardnervirinae</taxon>
        <taxon>Avanivirus</taxon>
        <taxon>Avanivirus demsculpinboyz</taxon>
    </lineage>
</organism>
<feature type="domain" description="HTH cro/C1-type" evidence="1">
    <location>
        <begin position="33"/>
        <end position="79"/>
    </location>
</feature>
<evidence type="ECO:0000313" key="2">
    <source>
        <dbReference type="EMBL" id="ATN88650.1"/>
    </source>
</evidence>
<accession>A0A2D1GA98</accession>
<dbReference type="Pfam" id="PF01381">
    <property type="entry name" value="HTH_3"/>
    <property type="match status" value="1"/>
</dbReference>
<dbReference type="SUPFAM" id="SSF47413">
    <property type="entry name" value="lambda repressor-like DNA-binding domains"/>
    <property type="match status" value="1"/>
</dbReference>
<evidence type="ECO:0000259" key="1">
    <source>
        <dbReference type="PROSITE" id="PS50943"/>
    </source>
</evidence>
<dbReference type="InterPro" id="IPR010982">
    <property type="entry name" value="Lambda_DNA-bd_dom_sf"/>
</dbReference>
<sequence length="100" mass="11331">MSVTLIRPTLREVYMELRDRKKLARLMIVQDETQRSLSKAAGWSSHSYLGRLLRGEVKTLDLEAAIRIAHRLRVPVDDLFVIHVDSNPEPSGPKKKSPAA</sequence>
<dbReference type="Gene3D" id="1.10.260.40">
    <property type="entry name" value="lambda repressor-like DNA-binding domains"/>
    <property type="match status" value="1"/>
</dbReference>
<keyword evidence="3" id="KW-1185">Reference proteome</keyword>
<protein>
    <submittedName>
        <fullName evidence="2">Helix-turn-helix DNA binding protein</fullName>
    </submittedName>
</protein>
<dbReference type="EMBL" id="MF919502">
    <property type="protein sequence ID" value="ATN88650.1"/>
    <property type="molecule type" value="Genomic_DNA"/>
</dbReference>
<dbReference type="PROSITE" id="PS50943">
    <property type="entry name" value="HTH_CROC1"/>
    <property type="match status" value="1"/>
</dbReference>
<dbReference type="InterPro" id="IPR001387">
    <property type="entry name" value="Cro/C1-type_HTH"/>
</dbReference>
<dbReference type="GO" id="GO:0003677">
    <property type="term" value="F:DNA binding"/>
    <property type="evidence" value="ECO:0007669"/>
    <property type="project" value="InterPro"/>
</dbReference>
<name>A0A2D1GA98_9CAUD</name>
<gene>
    <name evidence="2" type="ORF">SEA_DEMSCULPINBOYZ_55</name>
</gene>
<reference evidence="3" key="1">
    <citation type="submission" date="2017-09" db="EMBL/GenBank/DDBJ databases">
        <authorList>
            <person name="Ehlers B."/>
            <person name="Leendertz F.H."/>
        </authorList>
    </citation>
    <scope>NUCLEOTIDE SEQUENCE [LARGE SCALE GENOMIC DNA]</scope>
</reference>
<evidence type="ECO:0000313" key="3">
    <source>
        <dbReference type="Proteomes" id="UP000231264"/>
    </source>
</evidence>